<comment type="caution">
    <text evidence="1">The sequence shown here is derived from an EMBL/GenBank/DDBJ whole genome shotgun (WGS) entry which is preliminary data.</text>
</comment>
<dbReference type="RefSeq" id="WP_310332155.1">
    <property type="nucleotide sequence ID" value="NZ_JAVDXV010000009.1"/>
</dbReference>
<protein>
    <submittedName>
        <fullName evidence="1">Uncharacterized protein</fullName>
    </submittedName>
</protein>
<proteinExistence type="predicted"/>
<accession>A0ABU2ADM7</accession>
<dbReference type="EMBL" id="JAVDXV010000009">
    <property type="protein sequence ID" value="MDR7335215.1"/>
    <property type="molecule type" value="Genomic_DNA"/>
</dbReference>
<reference evidence="1 2" key="1">
    <citation type="submission" date="2023-07" db="EMBL/GenBank/DDBJ databases">
        <title>Sorghum-associated microbial communities from plants grown in Nebraska, USA.</title>
        <authorList>
            <person name="Schachtman D."/>
        </authorList>
    </citation>
    <scope>NUCLEOTIDE SEQUENCE [LARGE SCALE GENOMIC DNA]</scope>
    <source>
        <strain evidence="1 2">BE316</strain>
    </source>
</reference>
<evidence type="ECO:0000313" key="1">
    <source>
        <dbReference type="EMBL" id="MDR7335215.1"/>
    </source>
</evidence>
<evidence type="ECO:0000313" key="2">
    <source>
        <dbReference type="Proteomes" id="UP001180825"/>
    </source>
</evidence>
<organism evidence="1 2">
    <name type="scientific">Roseateles asaccharophilus</name>
    <dbReference type="NCBI Taxonomy" id="582607"/>
    <lineage>
        <taxon>Bacteria</taxon>
        <taxon>Pseudomonadati</taxon>
        <taxon>Pseudomonadota</taxon>
        <taxon>Betaproteobacteria</taxon>
        <taxon>Burkholderiales</taxon>
        <taxon>Sphaerotilaceae</taxon>
        <taxon>Roseateles</taxon>
    </lineage>
</organism>
<sequence length="79" mass="7784">MNPSFTTRRGALRAAAVQMVVVATCLGWIGAGGPSAETGLCREAAQLAGGAGRVAEQQLLACVALGHVPPQTVAAASAP</sequence>
<keyword evidence="2" id="KW-1185">Reference proteome</keyword>
<gene>
    <name evidence="1" type="ORF">J2X21_004380</name>
</gene>
<dbReference type="Proteomes" id="UP001180825">
    <property type="component" value="Unassembled WGS sequence"/>
</dbReference>
<name>A0ABU2ADM7_9BURK</name>